<accession>A0A1G1YQD1</accession>
<dbReference type="GO" id="GO:0046872">
    <property type="term" value="F:metal ion binding"/>
    <property type="evidence" value="ECO:0007669"/>
    <property type="project" value="InterPro"/>
</dbReference>
<feature type="transmembrane region" description="Helical" evidence="1">
    <location>
        <begin position="91"/>
        <end position="108"/>
    </location>
</feature>
<dbReference type="PANTHER" id="PTHR42208">
    <property type="entry name" value="HEAVY METAL TRANSPORTER-RELATED"/>
    <property type="match status" value="1"/>
</dbReference>
<sequence length="479" mass="51518">MAEQNLEKIKVKIAGMHCASCEVLIERQFLSLEGVNQVFVRSGKAVIYCSTRPSVEQLQQAITPHGYHLTALDGQKIEVINDTKINAKKDYFQIGAIFLLVMAGYLLLKQFNFISTNFGITEQMGYGFVFLVGLVASISTCLAVTGGLLLAVSTKYNAGHPELSSSQKIKPLLYFNGGRLIGYAVLGGLVGALGSVLTFSPKVSGVITILASLAMIILGLQLLHLFPGLQRFPVRLPKILAHKIHDLSSSDSKLAPFSLGALTFFLPCGFTQALQLYVLTQGGAFYGALIMFFFALGTLPALLSISILSALIKGKVQNYILKFAGVTAVLLGLFSMQNGLVLAGNPLGQVSQNKSQTVLGDPNVQMIDGRQVVKMKINYLDYYPARFTVQRGVPVEWVIDAAKASGCMSSLLVPGLGIREYLPRTQPKKITFIPSQTGTYGFSCVMGMGTPGAAIIVVDSPNDSDQSSCDVTYADCLKS</sequence>
<evidence type="ECO:0000256" key="1">
    <source>
        <dbReference type="SAM" id="Phobius"/>
    </source>
</evidence>
<dbReference type="AlphaFoldDB" id="A0A1G1YQD1"/>
<evidence type="ECO:0000313" key="4">
    <source>
        <dbReference type="Proteomes" id="UP000178122"/>
    </source>
</evidence>
<gene>
    <name evidence="3" type="ORF">A2912_04185</name>
</gene>
<keyword evidence="1" id="KW-0812">Transmembrane</keyword>
<dbReference type="Proteomes" id="UP000178122">
    <property type="component" value="Unassembled WGS sequence"/>
</dbReference>
<dbReference type="PANTHER" id="PTHR42208:SF1">
    <property type="entry name" value="HEAVY METAL TRANSPORTER"/>
    <property type="match status" value="1"/>
</dbReference>
<dbReference type="InterPro" id="IPR008972">
    <property type="entry name" value="Cupredoxin"/>
</dbReference>
<feature type="transmembrane region" description="Helical" evidence="1">
    <location>
        <begin position="257"/>
        <end position="278"/>
    </location>
</feature>
<dbReference type="InterPro" id="IPR036163">
    <property type="entry name" value="HMA_dom_sf"/>
</dbReference>
<dbReference type="Pfam" id="PF13473">
    <property type="entry name" value="Cupredoxin_1"/>
    <property type="match status" value="1"/>
</dbReference>
<dbReference type="InterPro" id="IPR039447">
    <property type="entry name" value="UreH-like_TM_dom"/>
</dbReference>
<keyword evidence="1" id="KW-1133">Transmembrane helix</keyword>
<name>A0A1G1YQD1_9BACT</name>
<feature type="transmembrane region" description="Helical" evidence="1">
    <location>
        <begin position="284"/>
        <end position="312"/>
    </location>
</feature>
<feature type="transmembrane region" description="Helical" evidence="1">
    <location>
        <begin position="128"/>
        <end position="152"/>
    </location>
</feature>
<dbReference type="SUPFAM" id="SSF55008">
    <property type="entry name" value="HMA, heavy metal-associated domain"/>
    <property type="match status" value="1"/>
</dbReference>
<dbReference type="InterPro" id="IPR028096">
    <property type="entry name" value="EfeO_Cupredoxin"/>
</dbReference>
<feature type="domain" description="HMA" evidence="2">
    <location>
        <begin position="7"/>
        <end position="70"/>
    </location>
</feature>
<organism evidence="3 4">
    <name type="scientific">Candidatus Buchananbacteria bacterium RIFCSPLOWO2_01_FULL_40_23b</name>
    <dbReference type="NCBI Taxonomy" id="1797544"/>
    <lineage>
        <taxon>Bacteria</taxon>
        <taxon>Candidatus Buchananiibacteriota</taxon>
    </lineage>
</organism>
<dbReference type="InterPro" id="IPR006121">
    <property type="entry name" value="HMA_dom"/>
</dbReference>
<dbReference type="Gene3D" id="2.60.40.420">
    <property type="entry name" value="Cupredoxins - blue copper proteins"/>
    <property type="match status" value="1"/>
</dbReference>
<dbReference type="Gene3D" id="3.30.70.100">
    <property type="match status" value="1"/>
</dbReference>
<proteinExistence type="predicted"/>
<feature type="transmembrane region" description="Helical" evidence="1">
    <location>
        <begin position="319"/>
        <end position="336"/>
    </location>
</feature>
<dbReference type="Pfam" id="PF13386">
    <property type="entry name" value="DsbD_2"/>
    <property type="match status" value="1"/>
</dbReference>
<evidence type="ECO:0000313" key="3">
    <source>
        <dbReference type="EMBL" id="OGY54504.1"/>
    </source>
</evidence>
<dbReference type="SUPFAM" id="SSF49503">
    <property type="entry name" value="Cupredoxins"/>
    <property type="match status" value="1"/>
</dbReference>
<protein>
    <recommendedName>
        <fullName evidence="2">HMA domain-containing protein</fullName>
    </recommendedName>
</protein>
<dbReference type="EMBL" id="MHIN01000028">
    <property type="protein sequence ID" value="OGY54504.1"/>
    <property type="molecule type" value="Genomic_DNA"/>
</dbReference>
<feature type="transmembrane region" description="Helical" evidence="1">
    <location>
        <begin position="203"/>
        <end position="226"/>
    </location>
</feature>
<keyword evidence="1" id="KW-0472">Membrane</keyword>
<feature type="transmembrane region" description="Helical" evidence="1">
    <location>
        <begin position="173"/>
        <end position="197"/>
    </location>
</feature>
<dbReference type="CDD" id="cd00371">
    <property type="entry name" value="HMA"/>
    <property type="match status" value="1"/>
</dbReference>
<reference evidence="3 4" key="1">
    <citation type="journal article" date="2016" name="Nat. Commun.">
        <title>Thousands of microbial genomes shed light on interconnected biogeochemical processes in an aquifer system.</title>
        <authorList>
            <person name="Anantharaman K."/>
            <person name="Brown C.T."/>
            <person name="Hug L.A."/>
            <person name="Sharon I."/>
            <person name="Castelle C.J."/>
            <person name="Probst A.J."/>
            <person name="Thomas B.C."/>
            <person name="Singh A."/>
            <person name="Wilkins M.J."/>
            <person name="Karaoz U."/>
            <person name="Brodie E.L."/>
            <person name="Williams K.H."/>
            <person name="Hubbard S.S."/>
            <person name="Banfield J.F."/>
        </authorList>
    </citation>
    <scope>NUCLEOTIDE SEQUENCE [LARGE SCALE GENOMIC DNA]</scope>
</reference>
<evidence type="ECO:0000259" key="2">
    <source>
        <dbReference type="PROSITE" id="PS50846"/>
    </source>
</evidence>
<dbReference type="Pfam" id="PF00403">
    <property type="entry name" value="HMA"/>
    <property type="match status" value="1"/>
</dbReference>
<dbReference type="PROSITE" id="PS50846">
    <property type="entry name" value="HMA_2"/>
    <property type="match status" value="1"/>
</dbReference>
<comment type="caution">
    <text evidence="3">The sequence shown here is derived from an EMBL/GenBank/DDBJ whole genome shotgun (WGS) entry which is preliminary data.</text>
</comment>